<evidence type="ECO:0000256" key="1">
    <source>
        <dbReference type="SAM" id="MobiDB-lite"/>
    </source>
</evidence>
<dbReference type="InParanoid" id="A0A1D3D0C6"/>
<evidence type="ECO:0000313" key="3">
    <source>
        <dbReference type="EMBL" id="OEH76892.1"/>
    </source>
</evidence>
<organism evidence="3 4">
    <name type="scientific">Cyclospora cayetanensis</name>
    <dbReference type="NCBI Taxonomy" id="88456"/>
    <lineage>
        <taxon>Eukaryota</taxon>
        <taxon>Sar</taxon>
        <taxon>Alveolata</taxon>
        <taxon>Apicomplexa</taxon>
        <taxon>Conoidasida</taxon>
        <taxon>Coccidia</taxon>
        <taxon>Eucoccidiorida</taxon>
        <taxon>Eimeriorina</taxon>
        <taxon>Eimeriidae</taxon>
        <taxon>Cyclospora</taxon>
    </lineage>
</organism>
<accession>A0A1D3D0C6</accession>
<name>A0A1D3D0C6_9EIME</name>
<evidence type="ECO:0008006" key="5">
    <source>
        <dbReference type="Google" id="ProtNLM"/>
    </source>
</evidence>
<feature type="transmembrane region" description="Helical" evidence="2">
    <location>
        <begin position="500"/>
        <end position="518"/>
    </location>
</feature>
<feature type="transmembrane region" description="Helical" evidence="2">
    <location>
        <begin position="393"/>
        <end position="411"/>
    </location>
</feature>
<keyword evidence="2" id="KW-1133">Transmembrane helix</keyword>
<feature type="region of interest" description="Disordered" evidence="1">
    <location>
        <begin position="630"/>
        <end position="654"/>
    </location>
</feature>
<keyword evidence="4" id="KW-1185">Reference proteome</keyword>
<dbReference type="VEuPathDB" id="ToxoDB:LOC113147057"/>
<dbReference type="VEuPathDB" id="ToxoDB:cyc_00152"/>
<protein>
    <recommendedName>
        <fullName evidence="5">Transmembrane protein</fullName>
    </recommendedName>
</protein>
<keyword evidence="2" id="KW-0812">Transmembrane</keyword>
<gene>
    <name evidence="3" type="ORF">cyc_00152</name>
</gene>
<dbReference type="InterPro" id="IPR038835">
    <property type="entry name" value="Giardin_beta-like"/>
</dbReference>
<dbReference type="AlphaFoldDB" id="A0A1D3D0C6"/>
<dbReference type="EMBL" id="JROU02001284">
    <property type="protein sequence ID" value="OEH76892.1"/>
    <property type="molecule type" value="Genomic_DNA"/>
</dbReference>
<comment type="caution">
    <text evidence="3">The sequence shown here is derived from an EMBL/GenBank/DDBJ whole genome shotgun (WGS) entry which is preliminary data.</text>
</comment>
<feature type="region of interest" description="Disordered" evidence="1">
    <location>
        <begin position="590"/>
        <end position="609"/>
    </location>
</feature>
<dbReference type="VEuPathDB" id="ToxoDB:LOC34617370"/>
<reference evidence="3 4" key="1">
    <citation type="journal article" date="2016" name="BMC Genomics">
        <title>Comparative genomics reveals Cyclospora cayetanensis possesses coccidia-like metabolism and invasion components but unique surface antigens.</title>
        <authorList>
            <person name="Liu S."/>
            <person name="Wang L."/>
            <person name="Zheng H."/>
            <person name="Xu Z."/>
            <person name="Roellig D.M."/>
            <person name="Li N."/>
            <person name="Frace M.A."/>
            <person name="Tang K."/>
            <person name="Arrowood M.J."/>
            <person name="Moss D.M."/>
            <person name="Zhang L."/>
            <person name="Feng Y."/>
            <person name="Xiao L."/>
        </authorList>
    </citation>
    <scope>NUCLEOTIDE SEQUENCE [LARGE SCALE GENOMIC DNA]</scope>
    <source>
        <strain evidence="3 4">CHN_HEN01</strain>
    </source>
</reference>
<feature type="transmembrane region" description="Helical" evidence="2">
    <location>
        <begin position="423"/>
        <end position="447"/>
    </location>
</feature>
<evidence type="ECO:0000256" key="2">
    <source>
        <dbReference type="SAM" id="Phobius"/>
    </source>
</evidence>
<dbReference type="PANTHER" id="PTHR37027:SF2">
    <property type="entry name" value="CHROMOSOME UNDETERMINED SCAFFOLD_148, WHOLE GENOME SHOTGUN SEQUENCE"/>
    <property type="match status" value="1"/>
</dbReference>
<keyword evidence="2" id="KW-0472">Membrane</keyword>
<dbReference type="PANTHER" id="PTHR37027">
    <property type="entry name" value="KDE4"/>
    <property type="match status" value="1"/>
</dbReference>
<dbReference type="Proteomes" id="UP000095192">
    <property type="component" value="Unassembled WGS sequence"/>
</dbReference>
<sequence length="698" mass="76430">MTKQPPPPSRGALCKRLPRCASGSPASLHCRRGFTDWSRGCLGCTLASKGRDSIAFRLQQLLQSEQRALRDAETSLLHAFEEKALALKTDILQENQQRQGQEASIVHYCEVEIPKFREALQAEVREREAMESRIVGEVAEQMQRLQNLIQQEKEASKAPVGEGGWGNAAGAVSGGSWRRHNDSQKIIVVYLSPQADSWPLFRLSRSRLRGGAWKTANRGGWPRSLGLLYRYPGRKKSARPLHWQNQDENWGDREWVEEFGDTASAKCHHRAKVLQSAEHRKLHSVIDTRHLVRLGFLGSAPVYERQSLYDKKGAGEGALRPLTAPPFPPQTGASFPLCLAALKAFLQQHTQDPKKKGLRNIKELHYYPGEPLKGFAFRGLQEQSSDRRPITKIASLLAGFASAALMQAAGVTPEYKRLHLLHVLATGGALGIMLLVLLISTFCSMWGPGLALRGCGAASVSKAVQVMDTAQQTTLRLFNWGLLCYVLSSVVSALLFQPPLCCLVLVVLFSISTLHIYMNQEEIKKALLPRALTRGVIRGNPLAKCVAPAESCSDATTECDVWFAPGCSHSNHIFPASSASSTMETLKLPGAFGERPSERGGEGPTVSRFPHVADAKADSHATRLSYGAFSQTTQESAAPRHHPQAAHQSGATEGEAGGFTFRQVARSAYASAVGGLEYFLGLEGEETRAVPVSYRDED</sequence>
<evidence type="ECO:0000313" key="4">
    <source>
        <dbReference type="Proteomes" id="UP000095192"/>
    </source>
</evidence>
<proteinExistence type="predicted"/>